<dbReference type="Pfam" id="PF04134">
    <property type="entry name" value="DCC1-like"/>
    <property type="match status" value="1"/>
</dbReference>
<protein>
    <submittedName>
        <fullName evidence="1">DUF393 domain-containing protein</fullName>
    </submittedName>
</protein>
<dbReference type="InterPro" id="IPR007263">
    <property type="entry name" value="DCC1-like"/>
</dbReference>
<keyword evidence="2" id="KW-1185">Reference proteome</keyword>
<reference evidence="2" key="1">
    <citation type="submission" date="2019-01" db="EMBL/GenBank/DDBJ databases">
        <title>Cytophagaceae bacterium strain CAR-16.</title>
        <authorList>
            <person name="Chen W.-M."/>
        </authorList>
    </citation>
    <scope>NUCLEOTIDE SEQUENCE [LARGE SCALE GENOMIC DNA]</scope>
    <source>
        <strain evidence="2">CHR27</strain>
    </source>
</reference>
<dbReference type="PANTHER" id="PTHR33639">
    <property type="entry name" value="THIOL-DISULFIDE OXIDOREDUCTASE DCC"/>
    <property type="match status" value="1"/>
</dbReference>
<proteinExistence type="predicted"/>
<gene>
    <name evidence="1" type="ORF">EQG66_00705</name>
</gene>
<name>A0A4Q1KME8_9SPHN</name>
<accession>A0A4Q1KME8</accession>
<evidence type="ECO:0000313" key="1">
    <source>
        <dbReference type="EMBL" id="RXR31153.1"/>
    </source>
</evidence>
<organism evidence="1 2">
    <name type="scientific">Sphingobium fluviale</name>
    <dbReference type="NCBI Taxonomy" id="2506423"/>
    <lineage>
        <taxon>Bacteria</taxon>
        <taxon>Pseudomonadati</taxon>
        <taxon>Pseudomonadota</taxon>
        <taxon>Alphaproteobacteria</taxon>
        <taxon>Sphingomonadales</taxon>
        <taxon>Sphingomonadaceae</taxon>
        <taxon>Sphingobium</taxon>
    </lineage>
</organism>
<dbReference type="AlphaFoldDB" id="A0A4Q1KME8"/>
<dbReference type="PANTHER" id="PTHR33639:SF2">
    <property type="entry name" value="DUF393 DOMAIN-CONTAINING PROTEIN"/>
    <property type="match status" value="1"/>
</dbReference>
<comment type="caution">
    <text evidence="1">The sequence shown here is derived from an EMBL/GenBank/DDBJ whole genome shotgun (WGS) entry which is preliminary data.</text>
</comment>
<dbReference type="EMBL" id="SBKP01000001">
    <property type="protein sequence ID" value="RXR31153.1"/>
    <property type="molecule type" value="Genomic_DNA"/>
</dbReference>
<dbReference type="OrthoDB" id="9785438at2"/>
<sequence length="146" mass="16543">MEDDPASRNVSSARLPDGPVILFDAECVLCSANAHFILKHDKGARFHLASMQGEVGSMLFREHGVDPADPSTIIVVDGVNVRKNSDAVLCIYEALGFPWRFASLFRLIPGRLRDPIYAWIARNRYWIFGKRPTCWIPPEEFRSRVL</sequence>
<dbReference type="GO" id="GO:0015035">
    <property type="term" value="F:protein-disulfide reductase activity"/>
    <property type="evidence" value="ECO:0007669"/>
    <property type="project" value="InterPro"/>
</dbReference>
<evidence type="ECO:0000313" key="2">
    <source>
        <dbReference type="Proteomes" id="UP000290958"/>
    </source>
</evidence>
<dbReference type="Proteomes" id="UP000290958">
    <property type="component" value="Unassembled WGS sequence"/>
</dbReference>
<dbReference type="InterPro" id="IPR052927">
    <property type="entry name" value="DCC_oxidoreductase"/>
</dbReference>